<keyword evidence="3" id="KW-0560">Oxidoreductase</keyword>
<dbReference type="PANTHER" id="PTHR42901">
    <property type="entry name" value="ALCOHOL DEHYDROGENASE"/>
    <property type="match status" value="1"/>
</dbReference>
<dbReference type="InterPro" id="IPR020904">
    <property type="entry name" value="Sc_DH/Rdtase_CS"/>
</dbReference>
<organism evidence="4 5">
    <name type="scientific">Diaporthe australafricana</name>
    <dbReference type="NCBI Taxonomy" id="127596"/>
    <lineage>
        <taxon>Eukaryota</taxon>
        <taxon>Fungi</taxon>
        <taxon>Dikarya</taxon>
        <taxon>Ascomycota</taxon>
        <taxon>Pezizomycotina</taxon>
        <taxon>Sordariomycetes</taxon>
        <taxon>Sordariomycetidae</taxon>
        <taxon>Diaporthales</taxon>
        <taxon>Diaporthaceae</taxon>
        <taxon>Diaporthe</taxon>
    </lineage>
</organism>
<keyword evidence="2" id="KW-0521">NADP</keyword>
<dbReference type="CDD" id="cd05233">
    <property type="entry name" value="SDR_c"/>
    <property type="match status" value="1"/>
</dbReference>
<evidence type="ECO:0000313" key="4">
    <source>
        <dbReference type="EMBL" id="KAL1851993.1"/>
    </source>
</evidence>
<accession>A0ABR3W2X5</accession>
<dbReference type="EMBL" id="JAWRVE010000166">
    <property type="protein sequence ID" value="KAL1851993.1"/>
    <property type="molecule type" value="Genomic_DNA"/>
</dbReference>
<keyword evidence="5" id="KW-1185">Reference proteome</keyword>
<protein>
    <submittedName>
        <fullName evidence="4">Secondary metabolism biosynthetic enzyme</fullName>
    </submittedName>
</protein>
<evidence type="ECO:0000313" key="5">
    <source>
        <dbReference type="Proteomes" id="UP001583177"/>
    </source>
</evidence>
<gene>
    <name evidence="4" type="ORF">Daus18300_012348</name>
</gene>
<dbReference type="Pfam" id="PF00106">
    <property type="entry name" value="adh_short"/>
    <property type="match status" value="1"/>
</dbReference>
<evidence type="ECO:0000256" key="2">
    <source>
        <dbReference type="ARBA" id="ARBA00022857"/>
    </source>
</evidence>
<reference evidence="4 5" key="1">
    <citation type="journal article" date="2024" name="IMA Fungus">
        <title>IMA Genome - F19 : A genome assembly and annotation guide to empower mycologists, including annotated draft genome sequences of Ceratocystis pirilliformis, Diaporthe australafricana, Fusarium ophioides, Paecilomyces lecythidis, and Sporothrix stenoceras.</title>
        <authorList>
            <person name="Aylward J."/>
            <person name="Wilson A.M."/>
            <person name="Visagie C.M."/>
            <person name="Spraker J."/>
            <person name="Barnes I."/>
            <person name="Buitendag C."/>
            <person name="Ceriani C."/>
            <person name="Del Mar Angel L."/>
            <person name="du Plessis D."/>
            <person name="Fuchs T."/>
            <person name="Gasser K."/>
            <person name="Kramer D."/>
            <person name="Li W."/>
            <person name="Munsamy K."/>
            <person name="Piso A."/>
            <person name="Price J.L."/>
            <person name="Sonnekus B."/>
            <person name="Thomas C."/>
            <person name="van der Nest A."/>
            <person name="van Dijk A."/>
            <person name="van Heerden A."/>
            <person name="van Vuuren N."/>
            <person name="Yilmaz N."/>
            <person name="Duong T.A."/>
            <person name="van der Merwe N.A."/>
            <person name="Wingfield M.J."/>
            <person name="Wingfield B.D."/>
        </authorList>
    </citation>
    <scope>NUCLEOTIDE SEQUENCE [LARGE SCALE GENOMIC DNA]</scope>
    <source>
        <strain evidence="4 5">CMW 18300</strain>
    </source>
</reference>
<evidence type="ECO:0000256" key="3">
    <source>
        <dbReference type="ARBA" id="ARBA00023002"/>
    </source>
</evidence>
<dbReference type="PROSITE" id="PS00061">
    <property type="entry name" value="ADH_SHORT"/>
    <property type="match status" value="1"/>
</dbReference>
<dbReference type="InterPro" id="IPR036291">
    <property type="entry name" value="NAD(P)-bd_dom_sf"/>
</dbReference>
<proteinExistence type="inferred from homology"/>
<comment type="caution">
    <text evidence="4">The sequence shown here is derived from an EMBL/GenBank/DDBJ whole genome shotgun (WGS) entry which is preliminary data.</text>
</comment>
<dbReference type="Gene3D" id="3.40.50.720">
    <property type="entry name" value="NAD(P)-binding Rossmann-like Domain"/>
    <property type="match status" value="1"/>
</dbReference>
<dbReference type="SUPFAM" id="SSF51735">
    <property type="entry name" value="NAD(P)-binding Rossmann-fold domains"/>
    <property type="match status" value="1"/>
</dbReference>
<name>A0ABR3W2X5_9PEZI</name>
<sequence length="299" mass="32001">MSASEHIKQADHLATYPALTDSIRKIDLSKSSVVITGGGQGLGSSIASSFAECGTCRIILVGRSAGPLKETADTINARFSDVTVEACAADISSEDDVRGLFDRLGGRLDILVNNAAYLPELKTFMDLDLLDLKKGLLTNVYGTALVTQSFLRYRAAHHKPGSSPAIVLTVNTAGAFSIRYPCLSAYTSSKAALVRWSELASVDVPEGVARFISVHPGAVRTQMAAKFGLGDSFAFTEGRLVGDFLVWLTGDSAAFLNGRFVSAKWDIDGLVSRKEDIVSQNLLRTSLQGFDDFAQQKLA</sequence>
<dbReference type="PANTHER" id="PTHR42901:SF1">
    <property type="entry name" value="ALCOHOL DEHYDROGENASE"/>
    <property type="match status" value="1"/>
</dbReference>
<dbReference type="Proteomes" id="UP001583177">
    <property type="component" value="Unassembled WGS sequence"/>
</dbReference>
<comment type="similarity">
    <text evidence="1">Belongs to the short-chain dehydrogenases/reductases (SDR) family.</text>
</comment>
<dbReference type="PRINTS" id="PR00081">
    <property type="entry name" value="GDHRDH"/>
</dbReference>
<dbReference type="InterPro" id="IPR002347">
    <property type="entry name" value="SDR_fam"/>
</dbReference>
<evidence type="ECO:0000256" key="1">
    <source>
        <dbReference type="ARBA" id="ARBA00006484"/>
    </source>
</evidence>